<keyword evidence="5" id="KW-0949">S-adenosyl-L-methionine</keyword>
<keyword evidence="7" id="KW-0862">Zinc</keyword>
<dbReference type="SUPFAM" id="SSF82199">
    <property type="entry name" value="SET domain"/>
    <property type="match status" value="1"/>
</dbReference>
<dbReference type="Gene3D" id="2.170.270.10">
    <property type="entry name" value="SET domain"/>
    <property type="match status" value="1"/>
</dbReference>
<dbReference type="Pfam" id="PF00856">
    <property type="entry name" value="SET"/>
    <property type="match status" value="1"/>
</dbReference>
<dbReference type="PROSITE" id="PS50867">
    <property type="entry name" value="PRE_SET"/>
    <property type="match status" value="1"/>
</dbReference>
<keyword evidence="2" id="KW-0158">Chromosome</keyword>
<proteinExistence type="predicted"/>
<evidence type="ECO:0000256" key="4">
    <source>
        <dbReference type="ARBA" id="ARBA00022679"/>
    </source>
</evidence>
<evidence type="ECO:0000256" key="7">
    <source>
        <dbReference type="ARBA" id="ARBA00022833"/>
    </source>
</evidence>
<feature type="region of interest" description="Disordered" evidence="8">
    <location>
        <begin position="1"/>
        <end position="57"/>
    </location>
</feature>
<keyword evidence="3" id="KW-0489">Methyltransferase</keyword>
<accession>A0A9P6CJ44</accession>
<organism evidence="11 12">
    <name type="scientific">Collybia nuda</name>
    <dbReference type="NCBI Taxonomy" id="64659"/>
    <lineage>
        <taxon>Eukaryota</taxon>
        <taxon>Fungi</taxon>
        <taxon>Dikarya</taxon>
        <taxon>Basidiomycota</taxon>
        <taxon>Agaricomycotina</taxon>
        <taxon>Agaricomycetes</taxon>
        <taxon>Agaricomycetidae</taxon>
        <taxon>Agaricales</taxon>
        <taxon>Tricholomatineae</taxon>
        <taxon>Clitocybaceae</taxon>
        <taxon>Collybia</taxon>
    </lineage>
</organism>
<evidence type="ECO:0000313" key="11">
    <source>
        <dbReference type="EMBL" id="KAF9462519.1"/>
    </source>
</evidence>
<keyword evidence="12" id="KW-1185">Reference proteome</keyword>
<evidence type="ECO:0000256" key="1">
    <source>
        <dbReference type="ARBA" id="ARBA00004286"/>
    </source>
</evidence>
<evidence type="ECO:0008006" key="13">
    <source>
        <dbReference type="Google" id="ProtNLM"/>
    </source>
</evidence>
<gene>
    <name evidence="11" type="ORF">BDZ94DRAFT_1165708</name>
</gene>
<dbReference type="AlphaFoldDB" id="A0A9P6CJ44"/>
<evidence type="ECO:0000256" key="3">
    <source>
        <dbReference type="ARBA" id="ARBA00022603"/>
    </source>
</evidence>
<dbReference type="SMART" id="SM00468">
    <property type="entry name" value="PreSET"/>
    <property type="match status" value="1"/>
</dbReference>
<evidence type="ECO:0000259" key="10">
    <source>
        <dbReference type="PROSITE" id="PS50867"/>
    </source>
</evidence>
<feature type="domain" description="SET" evidence="9">
    <location>
        <begin position="243"/>
        <end position="370"/>
    </location>
</feature>
<evidence type="ECO:0000313" key="12">
    <source>
        <dbReference type="Proteomes" id="UP000807353"/>
    </source>
</evidence>
<evidence type="ECO:0000256" key="5">
    <source>
        <dbReference type="ARBA" id="ARBA00022691"/>
    </source>
</evidence>
<sequence length="419" mass="47214">MNVSSSSGQPIPVSESTSANLHRSSRQSSTSSNDPIHLFDGEFETPPKTRSSSPYDSSKVVATKTFGGFPSLNWKTFRQDVNNFTQKCYLAKNLPHSLQDHINCWSPIAQRFPGLRTVLECYIQENTADDEPDAPLIEIINDVDDDPTPPWEFHYSNKMWHGEGVPPPDVSRLTSCGCTGKCDPKSKTCACLKRQQHYTGEADFAYDAKGRLKLIDYPIFECNDLCGCDEECRNRVVQHGRKCSVNIKKTEEKGWGVFAGPKKIYQGNFVGIYAGELLTDAVGEERGFKYNKFGRTYLFDLDFHHLKEGKDGWEVQYTVDAYHAGNNHSCDPNCRLVPCYVNESNLDKPLLTVFTRRDIEPFEELCFSYSGDYLEDDDEVRSPFCAADREDQAVYAKCACRARNCTGKSDSSGHQHLCS</sequence>
<name>A0A9P6CJ44_9AGAR</name>
<keyword evidence="4" id="KW-0808">Transferase</keyword>
<dbReference type="Proteomes" id="UP000807353">
    <property type="component" value="Unassembled WGS sequence"/>
</dbReference>
<dbReference type="PROSITE" id="PS50280">
    <property type="entry name" value="SET"/>
    <property type="match status" value="1"/>
</dbReference>
<protein>
    <recommendedName>
        <fullName evidence="13">Histone-lysine N-methyltransferase</fullName>
    </recommendedName>
</protein>
<comment type="subcellular location">
    <subcellularLocation>
        <location evidence="1">Chromosome</location>
    </subcellularLocation>
</comment>
<dbReference type="GO" id="GO:0042054">
    <property type="term" value="F:histone methyltransferase activity"/>
    <property type="evidence" value="ECO:0007669"/>
    <property type="project" value="InterPro"/>
</dbReference>
<dbReference type="EMBL" id="MU150271">
    <property type="protein sequence ID" value="KAF9462519.1"/>
    <property type="molecule type" value="Genomic_DNA"/>
</dbReference>
<evidence type="ECO:0000259" key="9">
    <source>
        <dbReference type="PROSITE" id="PS50280"/>
    </source>
</evidence>
<dbReference type="GO" id="GO:0008270">
    <property type="term" value="F:zinc ion binding"/>
    <property type="evidence" value="ECO:0007669"/>
    <property type="project" value="InterPro"/>
</dbReference>
<feature type="domain" description="Pre-SET" evidence="10">
    <location>
        <begin position="174"/>
        <end position="240"/>
    </location>
</feature>
<dbReference type="GO" id="GO:0005694">
    <property type="term" value="C:chromosome"/>
    <property type="evidence" value="ECO:0007669"/>
    <property type="project" value="UniProtKB-SubCell"/>
</dbReference>
<dbReference type="PANTHER" id="PTHR46223:SF3">
    <property type="entry name" value="HISTONE-LYSINE N-METHYLTRANSFERASE SET-23"/>
    <property type="match status" value="1"/>
</dbReference>
<dbReference type="Pfam" id="PF05033">
    <property type="entry name" value="Pre-SET"/>
    <property type="match status" value="1"/>
</dbReference>
<dbReference type="InterPro" id="IPR001214">
    <property type="entry name" value="SET_dom"/>
</dbReference>
<dbReference type="InterPro" id="IPR050973">
    <property type="entry name" value="H3K9_Histone-Lys_N-MTase"/>
</dbReference>
<dbReference type="PANTHER" id="PTHR46223">
    <property type="entry name" value="HISTONE-LYSINE N-METHYLTRANSFERASE SUV39H"/>
    <property type="match status" value="1"/>
</dbReference>
<evidence type="ECO:0000256" key="2">
    <source>
        <dbReference type="ARBA" id="ARBA00022454"/>
    </source>
</evidence>
<evidence type="ECO:0000256" key="8">
    <source>
        <dbReference type="SAM" id="MobiDB-lite"/>
    </source>
</evidence>
<dbReference type="GO" id="GO:0032259">
    <property type="term" value="P:methylation"/>
    <property type="evidence" value="ECO:0007669"/>
    <property type="project" value="UniProtKB-KW"/>
</dbReference>
<comment type="caution">
    <text evidence="11">The sequence shown here is derived from an EMBL/GenBank/DDBJ whole genome shotgun (WGS) entry which is preliminary data.</text>
</comment>
<dbReference type="InterPro" id="IPR007728">
    <property type="entry name" value="Pre-SET_dom"/>
</dbReference>
<feature type="compositionally biased region" description="Polar residues" evidence="8">
    <location>
        <begin position="1"/>
        <end position="22"/>
    </location>
</feature>
<keyword evidence="6" id="KW-0479">Metal-binding</keyword>
<reference evidence="11" key="1">
    <citation type="submission" date="2020-11" db="EMBL/GenBank/DDBJ databases">
        <authorList>
            <consortium name="DOE Joint Genome Institute"/>
            <person name="Ahrendt S."/>
            <person name="Riley R."/>
            <person name="Andreopoulos W."/>
            <person name="Labutti K."/>
            <person name="Pangilinan J."/>
            <person name="Ruiz-Duenas F.J."/>
            <person name="Barrasa J.M."/>
            <person name="Sanchez-Garcia M."/>
            <person name="Camarero S."/>
            <person name="Miyauchi S."/>
            <person name="Serrano A."/>
            <person name="Linde D."/>
            <person name="Babiker R."/>
            <person name="Drula E."/>
            <person name="Ayuso-Fernandez I."/>
            <person name="Pacheco R."/>
            <person name="Padilla G."/>
            <person name="Ferreira P."/>
            <person name="Barriuso J."/>
            <person name="Kellner H."/>
            <person name="Castanera R."/>
            <person name="Alfaro M."/>
            <person name="Ramirez L."/>
            <person name="Pisabarro A.G."/>
            <person name="Kuo A."/>
            <person name="Tritt A."/>
            <person name="Lipzen A."/>
            <person name="He G."/>
            <person name="Yan M."/>
            <person name="Ng V."/>
            <person name="Cullen D."/>
            <person name="Martin F."/>
            <person name="Rosso M.-N."/>
            <person name="Henrissat B."/>
            <person name="Hibbett D."/>
            <person name="Martinez A.T."/>
            <person name="Grigoriev I.V."/>
        </authorList>
    </citation>
    <scope>NUCLEOTIDE SEQUENCE</scope>
    <source>
        <strain evidence="11">CBS 247.69</strain>
    </source>
</reference>
<dbReference type="InterPro" id="IPR046341">
    <property type="entry name" value="SET_dom_sf"/>
</dbReference>
<evidence type="ECO:0000256" key="6">
    <source>
        <dbReference type="ARBA" id="ARBA00022723"/>
    </source>
</evidence>
<dbReference type="GO" id="GO:0005634">
    <property type="term" value="C:nucleus"/>
    <property type="evidence" value="ECO:0007669"/>
    <property type="project" value="InterPro"/>
</dbReference>
<dbReference type="OrthoDB" id="308383at2759"/>
<dbReference type="SMART" id="SM00317">
    <property type="entry name" value="SET"/>
    <property type="match status" value="1"/>
</dbReference>